<gene>
    <name evidence="1" type="ORF">HMPREF9441_01182</name>
</gene>
<sequence>MLMLFCYKVVLIYRYIEKPEKSDCRFINTINHIGHGDGVFCLLKYGFC</sequence>
<name>G5SPA0_9BACT</name>
<organism evidence="1 2">
    <name type="scientific">Paraprevotella clara YIT 11840</name>
    <dbReference type="NCBI Taxonomy" id="762968"/>
    <lineage>
        <taxon>Bacteria</taxon>
        <taxon>Pseudomonadati</taxon>
        <taxon>Bacteroidota</taxon>
        <taxon>Bacteroidia</taxon>
        <taxon>Bacteroidales</taxon>
        <taxon>Prevotellaceae</taxon>
        <taxon>Paraprevotella</taxon>
    </lineage>
</organism>
<dbReference type="HOGENOM" id="CLU_3155834_0_0_10"/>
<dbReference type="EMBL" id="AFFY01000017">
    <property type="protein sequence ID" value="EHH00799.1"/>
    <property type="molecule type" value="Genomic_DNA"/>
</dbReference>
<comment type="caution">
    <text evidence="1">The sequence shown here is derived from an EMBL/GenBank/DDBJ whole genome shotgun (WGS) entry which is preliminary data.</text>
</comment>
<dbReference type="Proteomes" id="UP000003598">
    <property type="component" value="Unassembled WGS sequence"/>
</dbReference>
<accession>G5SPA0</accession>
<evidence type="ECO:0000313" key="2">
    <source>
        <dbReference type="Proteomes" id="UP000003598"/>
    </source>
</evidence>
<protein>
    <submittedName>
        <fullName evidence="1">Uncharacterized protein</fullName>
    </submittedName>
</protein>
<proteinExistence type="predicted"/>
<dbReference type="STRING" id="762968.HMPREF9441_01182"/>
<reference evidence="1 2" key="1">
    <citation type="submission" date="2011-03" db="EMBL/GenBank/DDBJ databases">
        <authorList>
            <person name="Weinstock G."/>
            <person name="Sodergren E."/>
            <person name="Clifton S."/>
            <person name="Fulton L."/>
            <person name="Fulton B."/>
            <person name="Courtney L."/>
            <person name="Fronick C."/>
            <person name="Harrison M."/>
            <person name="Strong C."/>
            <person name="Farmer C."/>
            <person name="Delahaunty K."/>
            <person name="Markovic C."/>
            <person name="Hall O."/>
            <person name="Minx P."/>
            <person name="Tomlinson C."/>
            <person name="Mitreva M."/>
            <person name="Hou S."/>
            <person name="Chen J."/>
            <person name="Wollam A."/>
            <person name="Pepin K.H."/>
            <person name="Johnson M."/>
            <person name="Bhonagiri V."/>
            <person name="Zhang X."/>
            <person name="Suruliraj S."/>
            <person name="Warren W."/>
            <person name="Chinwalla A."/>
            <person name="Mardis E.R."/>
            <person name="Wilson R.K."/>
        </authorList>
    </citation>
    <scope>NUCLEOTIDE SEQUENCE [LARGE SCALE GENOMIC DNA]</scope>
    <source>
        <strain evidence="1 2">YIT 11840</strain>
    </source>
</reference>
<evidence type="ECO:0000313" key="1">
    <source>
        <dbReference type="EMBL" id="EHH00799.1"/>
    </source>
</evidence>
<dbReference type="AlphaFoldDB" id="G5SPA0"/>
<keyword evidence="2" id="KW-1185">Reference proteome</keyword>